<evidence type="ECO:0000256" key="1">
    <source>
        <dbReference type="SAM" id="Phobius"/>
    </source>
</evidence>
<sequence length="242" mass="26048">MTQYLAIITAYGAVAILVWLSALLYPRLIPAALGCGTDRRWRRAGLFALAALTFVVLEYLRGFWLVQIGETLFLAVLIQVVIYLPFLGYILLCGGRRAAFVPERGALRSLLIGVGLAILALVAYLSTFMPGASTVTTPSFSAADSIVIVTQTLMQTLALGAFLAMISEGWSARLALTLSSLVIVVFHVPEIMQSGLSAAWLGPVLVHLAIGLGLFSAVLFTRNIVWFWPVYAVLALAQTMSA</sequence>
<keyword evidence="1" id="KW-0472">Membrane</keyword>
<evidence type="ECO:0000313" key="2">
    <source>
        <dbReference type="EMBL" id="MWV27412.1"/>
    </source>
</evidence>
<comment type="caution">
    <text evidence="2">The sequence shown here is derived from an EMBL/GenBank/DDBJ whole genome shotgun (WGS) entry which is preliminary data.</text>
</comment>
<dbReference type="RefSeq" id="WP_160484983.1">
    <property type="nucleotide sequence ID" value="NZ_WUBR01000001.1"/>
</dbReference>
<evidence type="ECO:0000313" key="3">
    <source>
        <dbReference type="Proteomes" id="UP000461409"/>
    </source>
</evidence>
<organism evidence="2 3">
    <name type="scientific">Aurantiacibacter rhizosphaerae</name>
    <dbReference type="NCBI Taxonomy" id="2691582"/>
    <lineage>
        <taxon>Bacteria</taxon>
        <taxon>Pseudomonadati</taxon>
        <taxon>Pseudomonadota</taxon>
        <taxon>Alphaproteobacteria</taxon>
        <taxon>Sphingomonadales</taxon>
        <taxon>Erythrobacteraceae</taxon>
        <taxon>Aurantiacibacter</taxon>
    </lineage>
</organism>
<gene>
    <name evidence="2" type="ORF">GRF63_05790</name>
</gene>
<feature type="transmembrane region" description="Helical" evidence="1">
    <location>
        <begin position="146"/>
        <end position="167"/>
    </location>
</feature>
<dbReference type="AlphaFoldDB" id="A0A844XCJ0"/>
<reference evidence="2 3" key="1">
    <citation type="submission" date="2019-12" db="EMBL/GenBank/DDBJ databases">
        <authorList>
            <person name="Lee S.D."/>
        </authorList>
    </citation>
    <scope>NUCLEOTIDE SEQUENCE [LARGE SCALE GENOMIC DNA]</scope>
    <source>
        <strain evidence="2 3">GH3-10</strain>
    </source>
</reference>
<proteinExistence type="predicted"/>
<evidence type="ECO:0008006" key="4">
    <source>
        <dbReference type="Google" id="ProtNLM"/>
    </source>
</evidence>
<name>A0A844XCJ0_9SPHN</name>
<feature type="transmembrane region" description="Helical" evidence="1">
    <location>
        <begin position="198"/>
        <end position="220"/>
    </location>
</feature>
<feature type="transmembrane region" description="Helical" evidence="1">
    <location>
        <begin position="105"/>
        <end position="126"/>
    </location>
</feature>
<feature type="transmembrane region" description="Helical" evidence="1">
    <location>
        <begin position="6"/>
        <end position="25"/>
    </location>
</feature>
<keyword evidence="1" id="KW-0812">Transmembrane</keyword>
<dbReference type="EMBL" id="WUBR01000001">
    <property type="protein sequence ID" value="MWV27412.1"/>
    <property type="molecule type" value="Genomic_DNA"/>
</dbReference>
<protein>
    <recommendedName>
        <fullName evidence="4">CPBP family intramembrane metalloprotease</fullName>
    </recommendedName>
</protein>
<feature type="transmembrane region" description="Helical" evidence="1">
    <location>
        <begin position="72"/>
        <end position="93"/>
    </location>
</feature>
<keyword evidence="3" id="KW-1185">Reference proteome</keyword>
<feature type="transmembrane region" description="Helical" evidence="1">
    <location>
        <begin position="174"/>
        <end position="192"/>
    </location>
</feature>
<feature type="transmembrane region" description="Helical" evidence="1">
    <location>
        <begin position="46"/>
        <end position="66"/>
    </location>
</feature>
<accession>A0A844XCJ0</accession>
<reference evidence="2 3" key="2">
    <citation type="submission" date="2020-02" db="EMBL/GenBank/DDBJ databases">
        <title>Erythrobacter dongmakensis sp. nov., isolated from a tidal mudflat.</title>
        <authorList>
            <person name="Kim I.S."/>
        </authorList>
    </citation>
    <scope>NUCLEOTIDE SEQUENCE [LARGE SCALE GENOMIC DNA]</scope>
    <source>
        <strain evidence="2 3">GH3-10</strain>
    </source>
</reference>
<dbReference type="Proteomes" id="UP000461409">
    <property type="component" value="Unassembled WGS sequence"/>
</dbReference>
<keyword evidence="1" id="KW-1133">Transmembrane helix</keyword>